<dbReference type="PANTHER" id="PTHR13078">
    <property type="entry name" value="PEROXISOMAL MULTIFUNCTIONAL ENZYME TYPE 2-RELATED"/>
    <property type="match status" value="1"/>
</dbReference>
<dbReference type="Pfam" id="PF22622">
    <property type="entry name" value="MFE-2_hydrat-2_N"/>
    <property type="match status" value="1"/>
</dbReference>
<dbReference type="EMBL" id="JAZIBG010000048">
    <property type="protein sequence ID" value="MEF7616724.1"/>
    <property type="molecule type" value="Genomic_DNA"/>
</dbReference>
<feature type="domain" description="MaoC-like" evidence="1">
    <location>
        <begin position="168"/>
        <end position="279"/>
    </location>
</feature>
<dbReference type="InterPro" id="IPR054357">
    <property type="entry name" value="MFE-2_N"/>
</dbReference>
<sequence length="290" mass="32175">MAIDYPRLKARPFADVVQHYTARDCILYALGIGLGQDPLDEAQLRFTYERGLQMLPTMPVVIGYGGFWLREPDTGVRWEGVVHGEQRLTIHEPLPTDAVVVGRTRVDEIVDKGPGRGALVYTSREIRRQDDDRLLCTLQSTAFCRFDGGFSGGEPAAKAPVQALRPVPDRRPDRSFRFKTAPNAALIYRLSGDDNPLHADPAVAREAGFERPILHGLCTYGVAGHAVVTMACGGDAQRLRRLDVRFTSPVYPGETLSTELWFNGDHEAQLRCRVVERDVVVLDHGLAAWA</sequence>
<organism evidence="3 4">
    <name type="scientific">Aquincola agrisoli</name>
    <dbReference type="NCBI Taxonomy" id="3119538"/>
    <lineage>
        <taxon>Bacteria</taxon>
        <taxon>Pseudomonadati</taxon>
        <taxon>Pseudomonadota</taxon>
        <taxon>Betaproteobacteria</taxon>
        <taxon>Burkholderiales</taxon>
        <taxon>Sphaerotilaceae</taxon>
        <taxon>Aquincola</taxon>
    </lineage>
</organism>
<dbReference type="InterPro" id="IPR029069">
    <property type="entry name" value="HotDog_dom_sf"/>
</dbReference>
<dbReference type="GO" id="GO:0044594">
    <property type="term" value="F:17-beta-hydroxysteroid dehydrogenase (NAD+) activity"/>
    <property type="evidence" value="ECO:0007669"/>
    <property type="project" value="TreeGrafter"/>
</dbReference>
<dbReference type="GO" id="GO:0003857">
    <property type="term" value="F:(3S)-3-hydroxyacyl-CoA dehydrogenase (NAD+) activity"/>
    <property type="evidence" value="ECO:0007669"/>
    <property type="project" value="TreeGrafter"/>
</dbReference>
<protein>
    <submittedName>
        <fullName evidence="3">MaoC/PaaZ C-terminal domain-containing protein</fullName>
    </submittedName>
</protein>
<evidence type="ECO:0000313" key="4">
    <source>
        <dbReference type="Proteomes" id="UP001336250"/>
    </source>
</evidence>
<accession>A0AAW9QM95</accession>
<proteinExistence type="predicted"/>
<dbReference type="Gene3D" id="3.10.129.10">
    <property type="entry name" value="Hotdog Thioesterase"/>
    <property type="match status" value="1"/>
</dbReference>
<dbReference type="CDD" id="cd03448">
    <property type="entry name" value="HDE_HSD"/>
    <property type="match status" value="1"/>
</dbReference>
<dbReference type="SUPFAM" id="SSF54637">
    <property type="entry name" value="Thioesterase/thiol ester dehydrase-isomerase"/>
    <property type="match status" value="2"/>
</dbReference>
<dbReference type="AlphaFoldDB" id="A0AAW9QM95"/>
<keyword evidence="4" id="KW-1185">Reference proteome</keyword>
<evidence type="ECO:0000259" key="1">
    <source>
        <dbReference type="Pfam" id="PF01575"/>
    </source>
</evidence>
<comment type="caution">
    <text evidence="3">The sequence shown here is derived from an EMBL/GenBank/DDBJ whole genome shotgun (WGS) entry which is preliminary data.</text>
</comment>
<name>A0AAW9QM95_9BURK</name>
<dbReference type="Pfam" id="PF01575">
    <property type="entry name" value="MaoC_dehydratas"/>
    <property type="match status" value="1"/>
</dbReference>
<dbReference type="PANTHER" id="PTHR13078:SF56">
    <property type="entry name" value="PEROXISOMAL MULTIFUNCTIONAL ENZYME TYPE 2"/>
    <property type="match status" value="1"/>
</dbReference>
<evidence type="ECO:0000313" key="3">
    <source>
        <dbReference type="EMBL" id="MEF7616724.1"/>
    </source>
</evidence>
<gene>
    <name evidence="3" type="ORF">V4F39_22610</name>
</gene>
<dbReference type="RefSeq" id="WP_332292290.1">
    <property type="nucleotide sequence ID" value="NZ_JAZIBG010000048.1"/>
</dbReference>
<reference evidence="3 4" key="1">
    <citation type="submission" date="2024-02" db="EMBL/GenBank/DDBJ databases">
        <title>Genome sequence of Aquincola sp. MAHUQ-54.</title>
        <authorList>
            <person name="Huq M.A."/>
        </authorList>
    </citation>
    <scope>NUCLEOTIDE SEQUENCE [LARGE SCALE GENOMIC DNA]</scope>
    <source>
        <strain evidence="3 4">MAHUQ-54</strain>
    </source>
</reference>
<dbReference type="Proteomes" id="UP001336250">
    <property type="component" value="Unassembled WGS sequence"/>
</dbReference>
<dbReference type="InterPro" id="IPR002539">
    <property type="entry name" value="MaoC-like_dom"/>
</dbReference>
<feature type="domain" description="Peroxisomal multifunctional enzyme type 2-like N-terminal" evidence="2">
    <location>
        <begin position="19"/>
        <end position="145"/>
    </location>
</feature>
<dbReference type="GO" id="GO:0006635">
    <property type="term" value="P:fatty acid beta-oxidation"/>
    <property type="evidence" value="ECO:0007669"/>
    <property type="project" value="TreeGrafter"/>
</dbReference>
<dbReference type="GO" id="GO:0004300">
    <property type="term" value="F:enoyl-CoA hydratase activity"/>
    <property type="evidence" value="ECO:0007669"/>
    <property type="project" value="TreeGrafter"/>
</dbReference>
<evidence type="ECO:0000259" key="2">
    <source>
        <dbReference type="Pfam" id="PF22622"/>
    </source>
</evidence>